<protein>
    <submittedName>
        <fullName evidence="5">Response regulator</fullName>
    </submittedName>
</protein>
<dbReference type="EMBL" id="PEWD01000043">
    <property type="protein sequence ID" value="PIU68925.1"/>
    <property type="molecule type" value="Genomic_DNA"/>
</dbReference>
<dbReference type="InterPro" id="IPR001789">
    <property type="entry name" value="Sig_transdc_resp-reg_receiver"/>
</dbReference>
<evidence type="ECO:0000313" key="6">
    <source>
        <dbReference type="Proteomes" id="UP000229916"/>
    </source>
</evidence>
<sequence length="153" mass="17375">MRFSSGERKNRHNGIMGRNDIKPKKGENVDTTKTKILIIEDDFYIHDLYKRQLEKEGFEVRVAEDGQKGFSLFQDFKPKVVLLDLMLPAQSGFDVLRSIKENEDTKSTVVLLLTNVTQDESIKEGFKLGADGYLVKSAYTPAQVVSEVKTFLV</sequence>
<evidence type="ECO:0000256" key="1">
    <source>
        <dbReference type="ARBA" id="ARBA00022553"/>
    </source>
</evidence>
<dbReference type="InterPro" id="IPR050595">
    <property type="entry name" value="Bact_response_regulator"/>
</dbReference>
<dbReference type="PANTHER" id="PTHR44591:SF3">
    <property type="entry name" value="RESPONSE REGULATORY DOMAIN-CONTAINING PROTEIN"/>
    <property type="match status" value="1"/>
</dbReference>
<comment type="caution">
    <text evidence="5">The sequence shown here is derived from an EMBL/GenBank/DDBJ whole genome shotgun (WGS) entry which is preliminary data.</text>
</comment>
<dbReference type="SUPFAM" id="SSF52172">
    <property type="entry name" value="CheY-like"/>
    <property type="match status" value="1"/>
</dbReference>
<organism evidence="5 6">
    <name type="scientific">candidate division WWE3 bacterium CG06_land_8_20_14_3_00_42_16</name>
    <dbReference type="NCBI Taxonomy" id="1975083"/>
    <lineage>
        <taxon>Bacteria</taxon>
        <taxon>Katanobacteria</taxon>
    </lineage>
</organism>
<proteinExistence type="predicted"/>
<dbReference type="AlphaFoldDB" id="A0A2M7ANH6"/>
<dbReference type="Pfam" id="PF00072">
    <property type="entry name" value="Response_reg"/>
    <property type="match status" value="1"/>
</dbReference>
<evidence type="ECO:0000256" key="2">
    <source>
        <dbReference type="PROSITE-ProRule" id="PRU00169"/>
    </source>
</evidence>
<evidence type="ECO:0000256" key="3">
    <source>
        <dbReference type="SAM" id="MobiDB-lite"/>
    </source>
</evidence>
<feature type="region of interest" description="Disordered" evidence="3">
    <location>
        <begin position="1"/>
        <end position="27"/>
    </location>
</feature>
<accession>A0A2M7ANH6</accession>
<feature type="modified residue" description="4-aspartylphosphate" evidence="2">
    <location>
        <position position="84"/>
    </location>
</feature>
<evidence type="ECO:0000259" key="4">
    <source>
        <dbReference type="PROSITE" id="PS50110"/>
    </source>
</evidence>
<dbReference type="PROSITE" id="PS50110">
    <property type="entry name" value="RESPONSE_REGULATORY"/>
    <property type="match status" value="1"/>
</dbReference>
<dbReference type="Gene3D" id="3.40.50.2300">
    <property type="match status" value="1"/>
</dbReference>
<dbReference type="GO" id="GO:0000160">
    <property type="term" value="P:phosphorelay signal transduction system"/>
    <property type="evidence" value="ECO:0007669"/>
    <property type="project" value="InterPro"/>
</dbReference>
<keyword evidence="1 2" id="KW-0597">Phosphoprotein</keyword>
<feature type="domain" description="Response regulatory" evidence="4">
    <location>
        <begin position="35"/>
        <end position="151"/>
    </location>
</feature>
<dbReference type="SMART" id="SM00448">
    <property type="entry name" value="REC"/>
    <property type="match status" value="1"/>
</dbReference>
<reference evidence="6" key="1">
    <citation type="submission" date="2017-09" db="EMBL/GenBank/DDBJ databases">
        <title>Depth-based differentiation of microbial function through sediment-hosted aquifers and enrichment of novel symbionts in the deep terrestrial subsurface.</title>
        <authorList>
            <person name="Probst A.J."/>
            <person name="Ladd B."/>
            <person name="Jarett J.K."/>
            <person name="Geller-Mcgrath D.E."/>
            <person name="Sieber C.M.K."/>
            <person name="Emerson J.B."/>
            <person name="Anantharaman K."/>
            <person name="Thomas B.C."/>
            <person name="Malmstrom R."/>
            <person name="Stieglmeier M."/>
            <person name="Klingl A."/>
            <person name="Woyke T."/>
            <person name="Ryan C.M."/>
            <person name="Banfield J.F."/>
        </authorList>
    </citation>
    <scope>NUCLEOTIDE SEQUENCE [LARGE SCALE GENOMIC DNA]</scope>
</reference>
<dbReference type="Proteomes" id="UP000229916">
    <property type="component" value="Unassembled WGS sequence"/>
</dbReference>
<dbReference type="InterPro" id="IPR011006">
    <property type="entry name" value="CheY-like_superfamily"/>
</dbReference>
<gene>
    <name evidence="5" type="ORF">COS81_02115</name>
</gene>
<dbReference type="CDD" id="cd17574">
    <property type="entry name" value="REC_OmpR"/>
    <property type="match status" value="1"/>
</dbReference>
<evidence type="ECO:0000313" key="5">
    <source>
        <dbReference type="EMBL" id="PIU68925.1"/>
    </source>
</evidence>
<dbReference type="PANTHER" id="PTHR44591">
    <property type="entry name" value="STRESS RESPONSE REGULATOR PROTEIN 1"/>
    <property type="match status" value="1"/>
</dbReference>
<name>A0A2M7ANH6_UNCKA</name>